<proteinExistence type="predicted"/>
<reference evidence="2" key="1">
    <citation type="submission" date="2020-05" db="EMBL/GenBank/DDBJ databases">
        <authorList>
            <person name="Chiriac C."/>
            <person name="Salcher M."/>
            <person name="Ghai R."/>
            <person name="Kavagutti S V."/>
        </authorList>
    </citation>
    <scope>NUCLEOTIDE SEQUENCE</scope>
</reference>
<gene>
    <name evidence="2" type="ORF">UFOVP154_54</name>
    <name evidence="1" type="ORF">UFOVP8_39</name>
</gene>
<sequence>MTAAEAIAQLEAVLEYLKGIVAATPIVPPSPVPPTAPVLGSTTVVGSTITVPVNTLSNHVDGIAGYQVWRGTSSGAETYQGNTSVLPYVDGLLAAGTYYYKFRAYTPFGTNYSSFSNEVSGTVSGVLGPDTHAPATPSAPTSVSGGGTVTASLASITPTADTDGTPYGEVTSGADHVAWYDNGTNIPSNDSPVPNLGTNVVVQIGTVVTPGTDNGSTIVGAVTNGGGDPHYGATDYGFTYSRKPTTGKVTLIAQVNSASGADHWGKPFILEVRLTDSADSPYFNVLCFPSAGAAAVISEYRTSAGVQAAQSASHAYTLPFKLKCVYDPDTGIAEASWSQDLTNYTVINTQTIPAIGKHYYSGIAAAGVASTSAGYTNYSRTVDSVVRYAFTGTRQAGATTTRTITAKVVDAAGNSSAASGATTWSYDALSSSGVDVFPRIGGYVIATGAGRFDSAQFGEWLKHVDVAIISPGTDEATGCLANLVAAKSANPVLKIGVYADYGILYPAYGTRVDFANVAATVPGWLPYASPDTSQTLTCYGYPGGITHTINGKTLTLDEFAAWNLKSAFINNNADGFAFNYYIPANFTGNLDAFYMDDPRITVEGGTDPSQGNPLPAGYSDWNDLVQGGMANRMLRMESITGLKGWLNCPISGNSGGPKTVWPRLTGFQGGIIENMDGQMTWPTGGSAFETLRELYRKGTAAISGPYCIATNYHVNADGSVNNYYDSAVLIPAGEGIKFLFATYLCFAPSSGYTFEGGLTGNPGGAQSQQWFDLYSVDTSTGLGYTYPNVDAGRHWLGTAIDGPQTETPQSDGTFRREFQHGYAVTNSDANPSLNVTFPVNVRIVGSITVITAGTPITVGSLRGLVVVKA</sequence>
<dbReference type="InterPro" id="IPR013783">
    <property type="entry name" value="Ig-like_fold"/>
</dbReference>
<name>A0A6J7WCX0_9CAUD</name>
<dbReference type="EMBL" id="LR798202">
    <property type="protein sequence ID" value="CAB5170881.1"/>
    <property type="molecule type" value="Genomic_DNA"/>
</dbReference>
<protein>
    <submittedName>
        <fullName evidence="2">Uncharacterized protein</fullName>
    </submittedName>
</protein>
<organism evidence="2">
    <name type="scientific">uncultured Caudovirales phage</name>
    <dbReference type="NCBI Taxonomy" id="2100421"/>
    <lineage>
        <taxon>Viruses</taxon>
        <taxon>Duplodnaviria</taxon>
        <taxon>Heunggongvirae</taxon>
        <taxon>Uroviricota</taxon>
        <taxon>Caudoviricetes</taxon>
        <taxon>Peduoviridae</taxon>
        <taxon>Maltschvirus</taxon>
        <taxon>Maltschvirus maltsch</taxon>
    </lineage>
</organism>
<evidence type="ECO:0000313" key="2">
    <source>
        <dbReference type="EMBL" id="CAB5170881.1"/>
    </source>
</evidence>
<accession>A0A6J7WCX0</accession>
<evidence type="ECO:0000313" key="1">
    <source>
        <dbReference type="EMBL" id="CAB4121231.1"/>
    </source>
</evidence>
<dbReference type="EMBL" id="LR796144">
    <property type="protein sequence ID" value="CAB4121231.1"/>
    <property type="molecule type" value="Genomic_DNA"/>
</dbReference>
<dbReference type="Gene3D" id="2.60.40.10">
    <property type="entry name" value="Immunoglobulins"/>
    <property type="match status" value="1"/>
</dbReference>